<sequence>MDASKKSTVAVPSANKEYLDQRVRGHDFLAYFRSHMMTICLVFWFLTISVTVGATAIYLIKKLEMDSKSHQPEVSTDKNDGEIRDGDDKESKDYSEIDIVDFLIDTFYPGAEEKSVVRADEASVNATSSNFTVPDSEEIGENVQNDEY</sequence>
<evidence type="ECO:0000313" key="3">
    <source>
        <dbReference type="EMBL" id="KAF6203605.1"/>
    </source>
</evidence>
<dbReference type="Proteomes" id="UP000466442">
    <property type="component" value="Unassembled WGS sequence"/>
</dbReference>
<feature type="compositionally biased region" description="Acidic residues" evidence="1">
    <location>
        <begin position="135"/>
        <end position="148"/>
    </location>
</feature>
<comment type="caution">
    <text evidence="3">The sequence shown here is derived from an EMBL/GenBank/DDBJ whole genome shotgun (WGS) entry which is preliminary data.</text>
</comment>
<evidence type="ECO:0000256" key="2">
    <source>
        <dbReference type="SAM" id="Phobius"/>
    </source>
</evidence>
<keyword evidence="4" id="KW-1185">Reference proteome</keyword>
<feature type="region of interest" description="Disordered" evidence="1">
    <location>
        <begin position="66"/>
        <end position="92"/>
    </location>
</feature>
<reference evidence="3" key="1">
    <citation type="journal article" date="2021" name="Mol. Ecol. Resour.">
        <title>Apolygus lucorum genome provides insights into omnivorousness and mesophyll feeding.</title>
        <authorList>
            <person name="Liu Y."/>
            <person name="Liu H."/>
            <person name="Wang H."/>
            <person name="Huang T."/>
            <person name="Liu B."/>
            <person name="Yang B."/>
            <person name="Yin L."/>
            <person name="Li B."/>
            <person name="Zhang Y."/>
            <person name="Zhang S."/>
            <person name="Jiang F."/>
            <person name="Zhang X."/>
            <person name="Ren Y."/>
            <person name="Wang B."/>
            <person name="Wang S."/>
            <person name="Lu Y."/>
            <person name="Wu K."/>
            <person name="Fan W."/>
            <person name="Wang G."/>
        </authorList>
    </citation>
    <scope>NUCLEOTIDE SEQUENCE</scope>
    <source>
        <strain evidence="3">12Hb</strain>
    </source>
</reference>
<protein>
    <submittedName>
        <fullName evidence="3">Uncharacterized protein</fullName>
    </submittedName>
</protein>
<keyword evidence="2" id="KW-1133">Transmembrane helix</keyword>
<name>A0A6A4JK36_APOLU</name>
<accession>A0A6A4JK36</accession>
<feature type="region of interest" description="Disordered" evidence="1">
    <location>
        <begin position="127"/>
        <end position="148"/>
    </location>
</feature>
<organism evidence="3 4">
    <name type="scientific">Apolygus lucorum</name>
    <name type="common">Small green plant bug</name>
    <name type="synonym">Lygocoris lucorum</name>
    <dbReference type="NCBI Taxonomy" id="248454"/>
    <lineage>
        <taxon>Eukaryota</taxon>
        <taxon>Metazoa</taxon>
        <taxon>Ecdysozoa</taxon>
        <taxon>Arthropoda</taxon>
        <taxon>Hexapoda</taxon>
        <taxon>Insecta</taxon>
        <taxon>Pterygota</taxon>
        <taxon>Neoptera</taxon>
        <taxon>Paraneoptera</taxon>
        <taxon>Hemiptera</taxon>
        <taxon>Heteroptera</taxon>
        <taxon>Panheteroptera</taxon>
        <taxon>Cimicomorpha</taxon>
        <taxon>Miridae</taxon>
        <taxon>Mirini</taxon>
        <taxon>Apolygus</taxon>
    </lineage>
</organism>
<gene>
    <name evidence="3" type="ORF">GE061_001937</name>
</gene>
<proteinExistence type="predicted"/>
<evidence type="ECO:0000256" key="1">
    <source>
        <dbReference type="SAM" id="MobiDB-lite"/>
    </source>
</evidence>
<keyword evidence="2" id="KW-0812">Transmembrane</keyword>
<dbReference type="AlphaFoldDB" id="A0A6A4JK36"/>
<dbReference type="EMBL" id="WIXP02000010">
    <property type="protein sequence ID" value="KAF6203605.1"/>
    <property type="molecule type" value="Genomic_DNA"/>
</dbReference>
<feature type="transmembrane region" description="Helical" evidence="2">
    <location>
        <begin position="36"/>
        <end position="60"/>
    </location>
</feature>
<keyword evidence="2" id="KW-0472">Membrane</keyword>
<evidence type="ECO:0000313" key="4">
    <source>
        <dbReference type="Proteomes" id="UP000466442"/>
    </source>
</evidence>